<proteinExistence type="predicted"/>
<dbReference type="EMBL" id="CP002299">
    <property type="protein sequence ID" value="ADP83665.1"/>
    <property type="molecule type" value="Genomic_DNA"/>
</dbReference>
<sequence>MTVELRPFGVRCNLACTYCYQDPQRAGGPPGRAAAYSLDAMKDAAARRTGQVTLFGGEPLLLGLDDLEDLLRWGAARPGGVGIQTNGTLITDAHVALFRAYDVSVGISVDGPDELNDLRWHGSLARTRAATAATHRAIAKLAHAYRPPGLIVTLHRRNAAPDVLGRLLAWAGEIDALGVRSMRLHLLEVDGPAAAAAALTEAENIAALTAFDELQARLTTLRFDVPDETRAALRGQDGAGSCVWGGCDPYTTPAVQGIEGDGRASNCGRTNKDGVDFGKADRGGFDRSLALYVTPREDGGCAGCRFFLACRGQCPGTGIDGDWRNRSEHCGVWLAMFARAERSVAAEGRVPVSLDPRRPSLERRLTEHWRLGRDATIAGLLREEEAAARATVSVAPTRPEGAVDAPVRAVVPEPRISFAGTGAAGRGRALLAAARRAAWMSALAVVAAGHEDAALVSPGAAHALDVRSAAATLGLHARVVDRPAGGAPPDQAGPLLIVGGQAEMTRVPESPAPACCQAPRSAGVGAAGTPPLPPPWLTYGAAVDGPTQVDVPADAINLLWWRLGIVPVGHPPCSPACAESLALAANRRAAAVQAGIDGLAALDEVLAWPAEWSALHGVAELRAPLLRLTYPVAYTPRRLTVRFDGPARPADRAVGLNFPYRLSPTAAPRRAAPSPDSIAAGGTP</sequence>
<dbReference type="InterPro" id="IPR023867">
    <property type="entry name" value="Sulphatase_maturase_rSAM"/>
</dbReference>
<feature type="region of interest" description="Disordered" evidence="5">
    <location>
        <begin position="664"/>
        <end position="684"/>
    </location>
</feature>
<dbReference type="PANTHER" id="PTHR43273:SF8">
    <property type="entry name" value="RADICAL SAM DOMAIN PROTEIN"/>
    <property type="match status" value="1"/>
</dbReference>
<dbReference type="CDD" id="cd01335">
    <property type="entry name" value="Radical_SAM"/>
    <property type="match status" value="1"/>
</dbReference>
<dbReference type="Gene3D" id="3.20.20.70">
    <property type="entry name" value="Aldolase class I"/>
    <property type="match status" value="1"/>
</dbReference>
<dbReference type="SFLD" id="SFLDS00029">
    <property type="entry name" value="Radical_SAM"/>
    <property type="match status" value="1"/>
</dbReference>
<evidence type="ECO:0000256" key="1">
    <source>
        <dbReference type="ARBA" id="ARBA00022691"/>
    </source>
</evidence>
<evidence type="ECO:0000256" key="5">
    <source>
        <dbReference type="SAM" id="MobiDB-lite"/>
    </source>
</evidence>
<dbReference type="Proteomes" id="UP000002484">
    <property type="component" value="Chromosome"/>
</dbReference>
<dbReference type="PROSITE" id="PS51918">
    <property type="entry name" value="RADICAL_SAM"/>
    <property type="match status" value="1"/>
</dbReference>
<evidence type="ECO:0000313" key="7">
    <source>
        <dbReference type="EMBL" id="ADP83665.1"/>
    </source>
</evidence>
<feature type="domain" description="Radical SAM core" evidence="6">
    <location>
        <begin position="1"/>
        <end position="222"/>
    </location>
</feature>
<dbReference type="InterPro" id="IPR013785">
    <property type="entry name" value="Aldolase_TIM"/>
</dbReference>
<dbReference type="SFLD" id="SFLDG01067">
    <property type="entry name" value="SPASM/twitch_domain_containing"/>
    <property type="match status" value="1"/>
</dbReference>
<evidence type="ECO:0000256" key="2">
    <source>
        <dbReference type="ARBA" id="ARBA00022723"/>
    </source>
</evidence>
<organism evidence="7 8">
    <name type="scientific">Pseudofrankia inefficax (strain DSM 45817 / CECT 9037 / DDB 130130 / EuI1c)</name>
    <name type="common">Frankia inefficax</name>
    <dbReference type="NCBI Taxonomy" id="298654"/>
    <lineage>
        <taxon>Bacteria</taxon>
        <taxon>Bacillati</taxon>
        <taxon>Actinomycetota</taxon>
        <taxon>Actinomycetes</taxon>
        <taxon>Frankiales</taxon>
        <taxon>Frankiaceae</taxon>
        <taxon>Pseudofrankia</taxon>
    </lineage>
</organism>
<protein>
    <submittedName>
        <fullName evidence="7">Radical SAM domain protein</fullName>
    </submittedName>
</protein>
<dbReference type="InterPro" id="IPR007197">
    <property type="entry name" value="rSAM"/>
</dbReference>
<keyword evidence="3" id="KW-0408">Iron</keyword>
<reference evidence="7 8" key="1">
    <citation type="submission" date="2010-10" db="EMBL/GenBank/DDBJ databases">
        <title>Complete sequence of Frankia sp. EuI1c.</title>
        <authorList>
            <consortium name="US DOE Joint Genome Institute"/>
            <person name="Lucas S."/>
            <person name="Copeland A."/>
            <person name="Lapidus A."/>
            <person name="Cheng J.-F."/>
            <person name="Bruce D."/>
            <person name="Goodwin L."/>
            <person name="Pitluck S."/>
            <person name="Chertkov O."/>
            <person name="Detter J.C."/>
            <person name="Han C."/>
            <person name="Tapia R."/>
            <person name="Land M."/>
            <person name="Hauser L."/>
            <person name="Jeffries C."/>
            <person name="Kyrpides N."/>
            <person name="Ivanova N."/>
            <person name="Mikhailova N."/>
            <person name="Beauchemin N."/>
            <person name="Sen A."/>
            <person name="Sur S.A."/>
            <person name="Gtari M."/>
            <person name="Wall L."/>
            <person name="Tisa L."/>
            <person name="Woyke T."/>
        </authorList>
    </citation>
    <scope>NUCLEOTIDE SEQUENCE [LARGE SCALE GENOMIC DNA]</scope>
    <source>
        <strain evidence="8">DSM 45817 / CECT 9037 / EuI1c</strain>
    </source>
</reference>
<keyword evidence="4" id="KW-0411">Iron-sulfur</keyword>
<dbReference type="InParanoid" id="E3IUI0"/>
<dbReference type="AlphaFoldDB" id="E3IUI0"/>
<dbReference type="PANTHER" id="PTHR43273">
    <property type="entry name" value="ANAEROBIC SULFATASE-MATURATING ENZYME HOMOLOG ASLB-RELATED"/>
    <property type="match status" value="1"/>
</dbReference>
<dbReference type="GO" id="GO:0016491">
    <property type="term" value="F:oxidoreductase activity"/>
    <property type="evidence" value="ECO:0007669"/>
    <property type="project" value="InterPro"/>
</dbReference>
<dbReference type="OrthoDB" id="9782387at2"/>
<evidence type="ECO:0000256" key="4">
    <source>
        <dbReference type="ARBA" id="ARBA00023014"/>
    </source>
</evidence>
<evidence type="ECO:0000313" key="8">
    <source>
        <dbReference type="Proteomes" id="UP000002484"/>
    </source>
</evidence>
<gene>
    <name evidence="7" type="ordered locus">FraEuI1c_5681</name>
</gene>
<dbReference type="HOGENOM" id="CLU_402129_0_0_11"/>
<dbReference type="InterPro" id="IPR058240">
    <property type="entry name" value="rSAM_sf"/>
</dbReference>
<keyword evidence="8" id="KW-1185">Reference proteome</keyword>
<dbReference type="GO" id="GO:0051536">
    <property type="term" value="F:iron-sulfur cluster binding"/>
    <property type="evidence" value="ECO:0007669"/>
    <property type="project" value="UniProtKB-KW"/>
</dbReference>
<dbReference type="RefSeq" id="WP_013426783.1">
    <property type="nucleotide sequence ID" value="NC_014666.1"/>
</dbReference>
<dbReference type="KEGG" id="fri:FraEuI1c_5681"/>
<dbReference type="SUPFAM" id="SSF102114">
    <property type="entry name" value="Radical SAM enzymes"/>
    <property type="match status" value="1"/>
</dbReference>
<keyword evidence="2" id="KW-0479">Metal-binding</keyword>
<dbReference type="GO" id="GO:0046872">
    <property type="term" value="F:metal ion binding"/>
    <property type="evidence" value="ECO:0007669"/>
    <property type="project" value="UniProtKB-KW"/>
</dbReference>
<evidence type="ECO:0000256" key="3">
    <source>
        <dbReference type="ARBA" id="ARBA00023004"/>
    </source>
</evidence>
<keyword evidence="1" id="KW-0949">S-adenosyl-L-methionine</keyword>
<name>E3IUI0_PSEI1</name>
<dbReference type="Pfam" id="PF04055">
    <property type="entry name" value="Radical_SAM"/>
    <property type="match status" value="1"/>
</dbReference>
<evidence type="ECO:0000259" key="6">
    <source>
        <dbReference type="PROSITE" id="PS51918"/>
    </source>
</evidence>
<dbReference type="eggNOG" id="COG0641">
    <property type="taxonomic scope" value="Bacteria"/>
</dbReference>
<dbReference type="STRING" id="298654.FraEuI1c_5681"/>
<accession>E3IUI0</accession>